<reference evidence="2 3" key="1">
    <citation type="submission" date="2015-11" db="EMBL/GenBank/DDBJ databases">
        <title>Genomic analysis of 38 Legionella species identifies large and diverse effector repertoires.</title>
        <authorList>
            <person name="Burstein D."/>
            <person name="Amaro F."/>
            <person name="Zusman T."/>
            <person name="Lifshitz Z."/>
            <person name="Cohen O."/>
            <person name="Gilbert J.A."/>
            <person name="Pupko T."/>
            <person name="Shuman H.A."/>
            <person name="Segal G."/>
        </authorList>
    </citation>
    <scope>NUCLEOTIDE SEQUENCE [LARGE SCALE GENOMIC DNA]</scope>
    <source>
        <strain evidence="2 3">ORW</strain>
    </source>
</reference>
<dbReference type="Gene3D" id="3.50.50.60">
    <property type="entry name" value="FAD/NAD(P)-binding domain"/>
    <property type="match status" value="1"/>
</dbReference>
<dbReference type="InterPro" id="IPR036188">
    <property type="entry name" value="FAD/NAD-bd_sf"/>
</dbReference>
<dbReference type="AlphaFoldDB" id="A0A0W0SCM0"/>
<proteinExistence type="predicted"/>
<sequence>MHIKKDIVTIGAGPTGLSLAASLAHTSLLIVLIDKLPNWIAVYLLTIRLWPSCSVSVA</sequence>
<name>A0A0W0SCM0_9GAMM</name>
<keyword evidence="1" id="KW-0472">Membrane</keyword>
<evidence type="ECO:0000256" key="1">
    <source>
        <dbReference type="SAM" id="Phobius"/>
    </source>
</evidence>
<keyword evidence="1" id="KW-1133">Transmembrane helix</keyword>
<dbReference type="STRING" id="28084.Lche_3156"/>
<dbReference type="RefSeq" id="WP_156413226.1">
    <property type="nucleotide sequence ID" value="NZ_LNXW01000013.1"/>
</dbReference>
<organism evidence="2 3">
    <name type="scientific">Legionella cherrii</name>
    <dbReference type="NCBI Taxonomy" id="28084"/>
    <lineage>
        <taxon>Bacteria</taxon>
        <taxon>Pseudomonadati</taxon>
        <taxon>Pseudomonadota</taxon>
        <taxon>Gammaproteobacteria</taxon>
        <taxon>Legionellales</taxon>
        <taxon>Legionellaceae</taxon>
        <taxon>Legionella</taxon>
    </lineage>
</organism>
<keyword evidence="1" id="KW-0812">Transmembrane</keyword>
<dbReference type="PATRIC" id="fig|28084.5.peg.3426"/>
<dbReference type="SUPFAM" id="SSF51905">
    <property type="entry name" value="FAD/NAD(P)-binding domain"/>
    <property type="match status" value="1"/>
</dbReference>
<gene>
    <name evidence="2" type="ORF">Lche_3156</name>
</gene>
<comment type="caution">
    <text evidence="2">The sequence shown here is derived from an EMBL/GenBank/DDBJ whole genome shotgun (WGS) entry which is preliminary data.</text>
</comment>
<protein>
    <recommendedName>
        <fullName evidence="4">FAD-binding domain-containing protein</fullName>
    </recommendedName>
</protein>
<accession>A0A0W0SCM0</accession>
<dbReference type="Proteomes" id="UP000054921">
    <property type="component" value="Unassembled WGS sequence"/>
</dbReference>
<evidence type="ECO:0000313" key="2">
    <source>
        <dbReference type="EMBL" id="KTC81136.1"/>
    </source>
</evidence>
<evidence type="ECO:0000313" key="3">
    <source>
        <dbReference type="Proteomes" id="UP000054921"/>
    </source>
</evidence>
<evidence type="ECO:0008006" key="4">
    <source>
        <dbReference type="Google" id="ProtNLM"/>
    </source>
</evidence>
<feature type="transmembrane region" description="Helical" evidence="1">
    <location>
        <begin position="7"/>
        <end position="33"/>
    </location>
</feature>
<dbReference type="EMBL" id="LNXW01000013">
    <property type="protein sequence ID" value="KTC81136.1"/>
    <property type="molecule type" value="Genomic_DNA"/>
</dbReference>